<name>A0A8H7Z5U1_AJECA</name>
<evidence type="ECO:0000313" key="1">
    <source>
        <dbReference type="EMBL" id="KAG5304492.1"/>
    </source>
</evidence>
<comment type="caution">
    <text evidence="1">The sequence shown here is derived from an EMBL/GenBank/DDBJ whole genome shotgun (WGS) entry which is preliminary data.</text>
</comment>
<evidence type="ECO:0000313" key="2">
    <source>
        <dbReference type="Proteomes" id="UP000670092"/>
    </source>
</evidence>
<dbReference type="VEuPathDB" id="FungiDB:I7I52_02842"/>
<dbReference type="Proteomes" id="UP000670092">
    <property type="component" value="Unassembled WGS sequence"/>
</dbReference>
<gene>
    <name evidence="1" type="ORF">I7I52_02842</name>
</gene>
<dbReference type="EMBL" id="JAEVHI010000001">
    <property type="protein sequence ID" value="KAG5304492.1"/>
    <property type="molecule type" value="Genomic_DNA"/>
</dbReference>
<dbReference type="AlphaFoldDB" id="A0A8H7Z5U1"/>
<sequence>MSYYMYLLSVVHSPVAGAETQLDFGQSQLERGHPGSWILESVQDFHHATPTTTTTTQRHCPDIWRQRLSLHHPPLS</sequence>
<accession>A0A8H7Z5U1</accession>
<protein>
    <submittedName>
        <fullName evidence="1">Uncharacterized protein</fullName>
    </submittedName>
</protein>
<organism evidence="1 2">
    <name type="scientific">Ajellomyces capsulatus</name>
    <name type="common">Darling's disease fungus</name>
    <name type="synonym">Histoplasma capsulatum</name>
    <dbReference type="NCBI Taxonomy" id="5037"/>
    <lineage>
        <taxon>Eukaryota</taxon>
        <taxon>Fungi</taxon>
        <taxon>Dikarya</taxon>
        <taxon>Ascomycota</taxon>
        <taxon>Pezizomycotina</taxon>
        <taxon>Eurotiomycetes</taxon>
        <taxon>Eurotiomycetidae</taxon>
        <taxon>Onygenales</taxon>
        <taxon>Ajellomycetaceae</taxon>
        <taxon>Histoplasma</taxon>
    </lineage>
</organism>
<proteinExistence type="predicted"/>
<reference evidence="1 2" key="1">
    <citation type="submission" date="2021-01" db="EMBL/GenBank/DDBJ databases">
        <title>Chromosome-level genome assembly of a human fungal pathogen reveals clustering of transcriptionally co-regulated genes.</title>
        <authorList>
            <person name="Voorhies M."/>
            <person name="Cohen S."/>
            <person name="Shea T.P."/>
            <person name="Petrus S."/>
            <person name="Munoz J.F."/>
            <person name="Poplawski S."/>
            <person name="Goldman W.E."/>
            <person name="Michael T."/>
            <person name="Cuomo C.A."/>
            <person name="Sil A."/>
            <person name="Beyhan S."/>
        </authorList>
    </citation>
    <scope>NUCLEOTIDE SEQUENCE [LARGE SCALE GENOMIC DNA]</scope>
    <source>
        <strain evidence="1 2">G184AR</strain>
    </source>
</reference>